<protein>
    <recommendedName>
        <fullName evidence="4">Lipoprotein</fullName>
    </recommendedName>
</protein>
<comment type="caution">
    <text evidence="2">The sequence shown here is derived from an EMBL/GenBank/DDBJ whole genome shotgun (WGS) entry which is preliminary data.</text>
</comment>
<dbReference type="EMBL" id="BRVS01000030">
    <property type="protein sequence ID" value="GLB69339.1"/>
    <property type="molecule type" value="Genomic_DNA"/>
</dbReference>
<name>A0ABQ5MZE0_9MICC</name>
<accession>A0ABQ5MZE0</accession>
<reference evidence="2 3" key="1">
    <citation type="journal article" date="2023" name="Int. J. Syst. Evol. Microbiol.">
        <title>Arthrobacter mangrovi sp. nov., an actinobacterium isolated from the rhizosphere of a mangrove.</title>
        <authorList>
            <person name="Hamada M."/>
            <person name="Saitou S."/>
            <person name="Enomoto N."/>
            <person name="Nanri K."/>
            <person name="Hidaka K."/>
            <person name="Miura T."/>
            <person name="Tamura T."/>
        </authorList>
    </citation>
    <scope>NUCLEOTIDE SEQUENCE [LARGE SCALE GENOMIC DNA]</scope>
    <source>
        <strain evidence="2 3">NBRC 112813</strain>
    </source>
</reference>
<proteinExistence type="predicted"/>
<dbReference type="Proteomes" id="UP001209654">
    <property type="component" value="Unassembled WGS sequence"/>
</dbReference>
<evidence type="ECO:0000313" key="2">
    <source>
        <dbReference type="EMBL" id="GLB69339.1"/>
    </source>
</evidence>
<sequence length="136" mass="13938">MILSVVTGLAALMLAACGAPEGVGAFEEEAAPRDALPAYLKAAELDTASSRFLAESDGVAFYAAKPAADGAASAACIVIDGQRDGSSWVVGCAEKAPVATGIDGVQAMLVTDGFDSSELQQDGWRELHPNLLVKRL</sequence>
<gene>
    <name evidence="2" type="ORF">AHIS1636_37820</name>
</gene>
<evidence type="ECO:0008006" key="4">
    <source>
        <dbReference type="Google" id="ProtNLM"/>
    </source>
</evidence>
<feature type="signal peptide" evidence="1">
    <location>
        <begin position="1"/>
        <end position="18"/>
    </location>
</feature>
<evidence type="ECO:0000256" key="1">
    <source>
        <dbReference type="SAM" id="SignalP"/>
    </source>
</evidence>
<feature type="chain" id="PRO_5045984454" description="Lipoprotein" evidence="1">
    <location>
        <begin position="19"/>
        <end position="136"/>
    </location>
</feature>
<keyword evidence="3" id="KW-1185">Reference proteome</keyword>
<evidence type="ECO:0000313" key="3">
    <source>
        <dbReference type="Proteomes" id="UP001209654"/>
    </source>
</evidence>
<organism evidence="2 3">
    <name type="scientific">Arthrobacter mangrovi</name>
    <dbReference type="NCBI Taxonomy" id="2966350"/>
    <lineage>
        <taxon>Bacteria</taxon>
        <taxon>Bacillati</taxon>
        <taxon>Actinomycetota</taxon>
        <taxon>Actinomycetes</taxon>
        <taxon>Micrococcales</taxon>
        <taxon>Micrococcaceae</taxon>
        <taxon>Arthrobacter</taxon>
    </lineage>
</organism>
<keyword evidence="1" id="KW-0732">Signal</keyword>